<dbReference type="AlphaFoldDB" id="A0A0E0IVU2"/>
<accession>A0A0E0IVU2</accession>
<reference evidence="1" key="1">
    <citation type="submission" date="2015-04" db="UniProtKB">
        <authorList>
            <consortium name="EnsemblPlants"/>
        </authorList>
    </citation>
    <scope>IDENTIFICATION</scope>
    <source>
        <strain evidence="1">SL10</strain>
    </source>
</reference>
<dbReference type="Gramene" id="ONIVA10G19420.1">
    <property type="protein sequence ID" value="ONIVA10G19420.1"/>
    <property type="gene ID" value="ONIVA10G19420"/>
</dbReference>
<name>A0A0E0IVU2_ORYNI</name>
<reference evidence="1" key="2">
    <citation type="submission" date="2018-04" db="EMBL/GenBank/DDBJ databases">
        <title>OnivRS2 (Oryza nivara Reference Sequence Version 2).</title>
        <authorList>
            <person name="Zhang J."/>
            <person name="Kudrna D."/>
            <person name="Lee S."/>
            <person name="Talag J."/>
            <person name="Rajasekar S."/>
            <person name="Welchert J."/>
            <person name="Hsing Y.-I."/>
            <person name="Wing R.A."/>
        </authorList>
    </citation>
    <scope>NUCLEOTIDE SEQUENCE [LARGE SCALE GENOMIC DNA]</scope>
</reference>
<organism evidence="1">
    <name type="scientific">Oryza nivara</name>
    <name type="common">Indian wild rice</name>
    <name type="synonym">Oryza sativa f. spontanea</name>
    <dbReference type="NCBI Taxonomy" id="4536"/>
    <lineage>
        <taxon>Eukaryota</taxon>
        <taxon>Viridiplantae</taxon>
        <taxon>Streptophyta</taxon>
        <taxon>Embryophyta</taxon>
        <taxon>Tracheophyta</taxon>
        <taxon>Spermatophyta</taxon>
        <taxon>Magnoliopsida</taxon>
        <taxon>Liliopsida</taxon>
        <taxon>Poales</taxon>
        <taxon>Poaceae</taxon>
        <taxon>BOP clade</taxon>
        <taxon>Oryzoideae</taxon>
        <taxon>Oryzeae</taxon>
        <taxon>Oryzinae</taxon>
        <taxon>Oryza</taxon>
    </lineage>
</organism>
<proteinExistence type="predicted"/>
<dbReference type="Proteomes" id="UP000006591">
    <property type="component" value="Chromosome 10"/>
</dbReference>
<evidence type="ECO:0000313" key="1">
    <source>
        <dbReference type="EnsemblPlants" id="ONIVA10G19420.1"/>
    </source>
</evidence>
<protein>
    <submittedName>
        <fullName evidence="1">Uncharacterized protein</fullName>
    </submittedName>
</protein>
<sequence length="91" mass="10013">MPRSHVISFARFCWVVARLSAKPPRSSYLTKNSLAIDVEFGEAEAKSKTHISIPNRVVPIEAVEMVTDLSSGMHSRVYVRFTGTSCISSAV</sequence>
<dbReference type="OMA" id="FARFCWV"/>
<dbReference type="HOGENOM" id="CLU_2531022_0_0_1"/>
<keyword evidence="2" id="KW-1185">Reference proteome</keyword>
<dbReference type="EnsemblPlants" id="ONIVA10G19420.1">
    <property type="protein sequence ID" value="ONIVA10G19420.1"/>
    <property type="gene ID" value="ONIVA10G19420"/>
</dbReference>
<evidence type="ECO:0000313" key="2">
    <source>
        <dbReference type="Proteomes" id="UP000006591"/>
    </source>
</evidence>